<dbReference type="SUPFAM" id="SSF47413">
    <property type="entry name" value="lambda repressor-like DNA-binding domains"/>
    <property type="match status" value="1"/>
</dbReference>
<dbReference type="InterPro" id="IPR010982">
    <property type="entry name" value="Lambda_DNA-bd_dom_sf"/>
</dbReference>
<reference evidence="6 7" key="1">
    <citation type="submission" date="2019-05" db="EMBL/GenBank/DDBJ databases">
        <title>Genome sequence of Klebsiella sp strain TOUT106.</title>
        <authorList>
            <person name="Rahi P."/>
            <person name="Chaudhari D."/>
        </authorList>
    </citation>
    <scope>NUCLEOTIDE SEQUENCE [LARGE SCALE GENOMIC DNA]</scope>
    <source>
        <strain evidence="6 7">TOUT106</strain>
    </source>
</reference>
<dbReference type="Gene3D" id="1.10.260.40">
    <property type="entry name" value="lambda repressor-like DNA-binding domains"/>
    <property type="match status" value="1"/>
</dbReference>
<dbReference type="PROSITE" id="PS50932">
    <property type="entry name" value="HTH_LACI_2"/>
    <property type="match status" value="1"/>
</dbReference>
<dbReference type="Pfam" id="PF13377">
    <property type="entry name" value="Peripla_BP_3"/>
    <property type="match status" value="1"/>
</dbReference>
<accession>A0A5R9L8M6</accession>
<evidence type="ECO:0000256" key="4">
    <source>
        <dbReference type="ARBA" id="ARBA00023163"/>
    </source>
</evidence>
<feature type="domain" description="HTH lacI-type" evidence="5">
    <location>
        <begin position="13"/>
        <end position="67"/>
    </location>
</feature>
<evidence type="ECO:0000256" key="1">
    <source>
        <dbReference type="ARBA" id="ARBA00022491"/>
    </source>
</evidence>
<comment type="caution">
    <text evidence="6">The sequence shown here is derived from an EMBL/GenBank/DDBJ whole genome shotgun (WGS) entry which is preliminary data.</text>
</comment>
<evidence type="ECO:0000256" key="3">
    <source>
        <dbReference type="ARBA" id="ARBA00023125"/>
    </source>
</evidence>
<dbReference type="RefSeq" id="WP_138363034.1">
    <property type="nucleotide sequence ID" value="NZ_VCHQ01000037.1"/>
</dbReference>
<dbReference type="Pfam" id="PF00356">
    <property type="entry name" value="LacI"/>
    <property type="match status" value="1"/>
</dbReference>
<gene>
    <name evidence="6" type="ORF">FE839_22845</name>
</gene>
<dbReference type="Proteomes" id="UP000307430">
    <property type="component" value="Unassembled WGS sequence"/>
</dbReference>
<dbReference type="CDD" id="cd01392">
    <property type="entry name" value="HTH_LacI"/>
    <property type="match status" value="1"/>
</dbReference>
<evidence type="ECO:0000313" key="6">
    <source>
        <dbReference type="EMBL" id="TLV05541.1"/>
    </source>
</evidence>
<keyword evidence="7" id="KW-1185">Reference proteome</keyword>
<name>A0A5R9L8M6_9ENTR</name>
<evidence type="ECO:0000313" key="7">
    <source>
        <dbReference type="Proteomes" id="UP000307430"/>
    </source>
</evidence>
<evidence type="ECO:0000259" key="5">
    <source>
        <dbReference type="PROSITE" id="PS50932"/>
    </source>
</evidence>
<evidence type="ECO:0000256" key="2">
    <source>
        <dbReference type="ARBA" id="ARBA00023015"/>
    </source>
</evidence>
<dbReference type="GO" id="GO:0000976">
    <property type="term" value="F:transcription cis-regulatory region binding"/>
    <property type="evidence" value="ECO:0007669"/>
    <property type="project" value="TreeGrafter"/>
</dbReference>
<sequence length="346" mass="37104">MSNNAQNNNPGFASASEVARLAGVSRSAVSRTFTPGRSVSAETRRKVLAAAEALNYHVNHLARGLSKEASRPVCILGGNLSSPYQSRLLEHLTRRLHKAGRAVMVINTDDGEANVRAALQQTLNYRSTATIVLSGKPPASLIEQCLQSGQQVILINRQGEFPNAENIDIDYSATMNAAFDHLIAAGCRNLAIVSSAARSPSMVIRETRFLAAAAAANTDVALIRPGSASYQTGVLAARELLNQNTPPDGIFCVTDLIACGFIDAARYEFGLRIPQDLCVIGFDDIEQASWLGYQLTTFSQPLAEMAEAACERLLSPCADAAGSQLFDARLVRRGTLRPAVNTKEMV</sequence>
<keyword evidence="3 6" id="KW-0238">DNA-binding</keyword>
<dbReference type="SUPFAM" id="SSF53822">
    <property type="entry name" value="Periplasmic binding protein-like I"/>
    <property type="match status" value="1"/>
</dbReference>
<keyword evidence="2" id="KW-0805">Transcription regulation</keyword>
<dbReference type="GO" id="GO:0003700">
    <property type="term" value="F:DNA-binding transcription factor activity"/>
    <property type="evidence" value="ECO:0007669"/>
    <property type="project" value="TreeGrafter"/>
</dbReference>
<keyword evidence="4" id="KW-0804">Transcription</keyword>
<dbReference type="PANTHER" id="PTHR30146:SF95">
    <property type="entry name" value="RIBOSE OPERON REPRESSOR"/>
    <property type="match status" value="1"/>
</dbReference>
<dbReference type="EMBL" id="VCHQ01000037">
    <property type="protein sequence ID" value="TLV05541.1"/>
    <property type="molecule type" value="Genomic_DNA"/>
</dbReference>
<keyword evidence="1" id="KW-0678">Repressor</keyword>
<organism evidence="6 7">
    <name type="scientific">Klebsiella indica</name>
    <dbReference type="NCBI Taxonomy" id="2582917"/>
    <lineage>
        <taxon>Bacteria</taxon>
        <taxon>Pseudomonadati</taxon>
        <taxon>Pseudomonadota</taxon>
        <taxon>Gammaproteobacteria</taxon>
        <taxon>Enterobacterales</taxon>
        <taxon>Enterobacteriaceae</taxon>
        <taxon>Klebsiella/Raoultella group</taxon>
        <taxon>Klebsiella</taxon>
    </lineage>
</organism>
<proteinExistence type="predicted"/>
<dbReference type="InterPro" id="IPR028082">
    <property type="entry name" value="Peripla_BP_I"/>
</dbReference>
<protein>
    <submittedName>
        <fullName evidence="6">LacI family DNA-binding transcriptional regulator</fullName>
    </submittedName>
</protein>
<dbReference type="InterPro" id="IPR046335">
    <property type="entry name" value="LacI/GalR-like_sensor"/>
</dbReference>
<dbReference type="PANTHER" id="PTHR30146">
    <property type="entry name" value="LACI-RELATED TRANSCRIPTIONAL REPRESSOR"/>
    <property type="match status" value="1"/>
</dbReference>
<dbReference type="InterPro" id="IPR000843">
    <property type="entry name" value="HTH_LacI"/>
</dbReference>
<dbReference type="AlphaFoldDB" id="A0A5R9L8M6"/>
<dbReference type="SMART" id="SM00354">
    <property type="entry name" value="HTH_LACI"/>
    <property type="match status" value="1"/>
</dbReference>
<dbReference type="Gene3D" id="3.40.50.2300">
    <property type="match status" value="2"/>
</dbReference>
<dbReference type="CDD" id="cd06278">
    <property type="entry name" value="PBP1_LacI-like"/>
    <property type="match status" value="1"/>
</dbReference>